<gene>
    <name evidence="23" type="ORF">EAH78_31635</name>
</gene>
<dbReference type="Gene3D" id="1.20.120.160">
    <property type="entry name" value="HPT domain"/>
    <property type="match status" value="1"/>
</dbReference>
<evidence type="ECO:0000256" key="15">
    <source>
        <dbReference type="ARBA" id="ARBA00023136"/>
    </source>
</evidence>
<dbReference type="AlphaFoldDB" id="A0A502GXG0"/>
<evidence type="ECO:0000256" key="3">
    <source>
        <dbReference type="ARBA" id="ARBA00012438"/>
    </source>
</evidence>
<dbReference type="SUPFAM" id="SSF55874">
    <property type="entry name" value="ATPase domain of HSP90 chaperone/DNA topoisomerase II/histidine kinase"/>
    <property type="match status" value="1"/>
</dbReference>
<dbReference type="InterPro" id="IPR000700">
    <property type="entry name" value="PAS-assoc_C"/>
</dbReference>
<evidence type="ECO:0000259" key="21">
    <source>
        <dbReference type="PROSITE" id="PS50113"/>
    </source>
</evidence>
<comment type="caution">
    <text evidence="23">The sequence shown here is derived from an EMBL/GenBank/DDBJ whole genome shotgun (WGS) entry which is preliminary data.</text>
</comment>
<dbReference type="SUPFAM" id="SSF47384">
    <property type="entry name" value="Homodimeric domain of signal transducing histidine kinase"/>
    <property type="match status" value="1"/>
</dbReference>
<evidence type="ECO:0000256" key="13">
    <source>
        <dbReference type="ARBA" id="ARBA00022989"/>
    </source>
</evidence>
<keyword evidence="9" id="KW-0732">Signal</keyword>
<dbReference type="CDD" id="cd13707">
    <property type="entry name" value="PBP2_BvgS_D2"/>
    <property type="match status" value="1"/>
</dbReference>
<dbReference type="SMART" id="SM00448">
    <property type="entry name" value="REC"/>
    <property type="match status" value="1"/>
</dbReference>
<dbReference type="InterPro" id="IPR049870">
    <property type="entry name" value="BvgS-like_periplasmic1"/>
</dbReference>
<evidence type="ECO:0000256" key="2">
    <source>
        <dbReference type="ARBA" id="ARBA00004429"/>
    </source>
</evidence>
<dbReference type="InterPro" id="IPR049871">
    <property type="entry name" value="BvgS-like_periplasmic2"/>
</dbReference>
<dbReference type="InterPro" id="IPR003594">
    <property type="entry name" value="HATPase_dom"/>
</dbReference>
<dbReference type="CDD" id="cd00082">
    <property type="entry name" value="HisKA"/>
    <property type="match status" value="1"/>
</dbReference>
<dbReference type="PROSITE" id="PS50894">
    <property type="entry name" value="HPT"/>
    <property type="match status" value="1"/>
</dbReference>
<keyword evidence="14" id="KW-0902">Two-component regulatory system</keyword>
<accession>A0A502GXG0</accession>
<evidence type="ECO:0000259" key="19">
    <source>
        <dbReference type="PROSITE" id="PS50110"/>
    </source>
</evidence>
<dbReference type="Pfam" id="PF00512">
    <property type="entry name" value="HisKA"/>
    <property type="match status" value="1"/>
</dbReference>
<dbReference type="CDD" id="cd00130">
    <property type="entry name" value="PAS"/>
    <property type="match status" value="1"/>
</dbReference>
<organism evidence="23 24">
    <name type="scientific">Pseudomonas arsenicoxydans</name>
    <dbReference type="NCBI Taxonomy" id="702115"/>
    <lineage>
        <taxon>Bacteria</taxon>
        <taxon>Pseudomonadati</taxon>
        <taxon>Pseudomonadota</taxon>
        <taxon>Gammaproteobacteria</taxon>
        <taxon>Pseudomonadales</taxon>
        <taxon>Pseudomonadaceae</taxon>
        <taxon>Pseudomonas</taxon>
    </lineage>
</organism>
<sequence length="1243" mass="138419">MFELMGSMSVHVRCMNVVQGVEMLTRERFSRGLRASYWLVQLLLVCCFLWGRPVSALESVRLESDPALPRIEVNIEPTERQWLDSRRVVRLGTTALGYQPLELVRGESLRGITADYIAIIGSSLGLKVEVRVYPDWTTALAALTAGEVDVLGRGSSYEAQLPGMQLSTPYTENQPVLVGRGGDLGEGSALKEGRLAVVDGYVSLDELRMRFPNVQMDIYSTVREALHAVEYQNDRWLICDAVTVAYHLSLGELPSLRMRPFIGPKEQGYSFVFRANDYRLRSMFDRVLEGIPRLAQAEILGHWGVNSRFDSANVSVFSPEQLQWLAGRPEVRVAVSGGGPPYGFFDDDGEFRGLMADLLTEISQSTGLRFKMIEYPSAKDILQGLRIGAAEMTVMLLPTPERKEILQFTDSFASSSFALVTRRNTSIRRLADLHDQKVAMVEGSPPVSYMHERYPAVIPVLTADYIDTLVAVADSKAEAAILVLPISRYMINQYFPKDLRIVTSLAQIQANLSFGVVKNNPMLFDVMQAAVNHLEPRVVGNLVERWQNSLPAKTSVWGSYERRIRWFFLAGAGLIGLLVIWQGFAYYNRLRSRAEEARQAFRSALLDGIPESIVVRDLHGSFLFCNQAFYRTFDLQANEVVGRTWSEIGGLDSAQDEAQEQAYEALLQRNESLDVRQIELMVNGETFTFTQWAVPHHGNDGRIVGVLMGWIDVSATERLMRQLQEVRDQAVLASEAKSRFLAVMSHEIRTPLNAIIGLLELTMERVDRGEAWDRSAIEVAYSSSGSLMLLIGDILDLAKIESGKLTLEPQRSSPQEILESVERVFHGLARQKGLFLEANVQLDSAKDVMVDGGRLKQVLSNFVGNAIKFTDRGGVKLSLRTWEAGDNLCLVFLIEDTGIGISPVDQKSLFEPFSQVLGQSSQRGGTGLGLAICQQLVEMMGGSLMLDSAAGRGTRIKVELQVPSLEPEIAQPQQHSQETLQSLALRVLLVDDHLPNRLLLSQQLQFLGHSVHESEDGQQACDCLQVESFDVVITDCNMPVMNGYELTQWIRAQEREAGRERCVVIGFTANAQVEERQRCLAAGMDDCLFKPVSLAMLRTCLGQFEQHQVSSPVPVPEPVAANAPIVELSQFFDLDLIESLTEGNHQMIHVLLNELHTSNVADLNRLEQLLDTGKWRDMGQVVHRLKGAARMVGAKQLIEATRAYEEGLAKALDDDSARCRAIDVRDAVLQLQLAVVEWMSTSA</sequence>
<dbReference type="Pfam" id="PF00497">
    <property type="entry name" value="SBP_bac_3"/>
    <property type="match status" value="2"/>
</dbReference>
<evidence type="ECO:0000256" key="6">
    <source>
        <dbReference type="ARBA" id="ARBA00022553"/>
    </source>
</evidence>
<evidence type="ECO:0000256" key="11">
    <source>
        <dbReference type="ARBA" id="ARBA00022777"/>
    </source>
</evidence>
<dbReference type="PRINTS" id="PR00344">
    <property type="entry name" value="BCTRLSENSOR"/>
</dbReference>
<dbReference type="InterPro" id="IPR005467">
    <property type="entry name" value="His_kinase_dom"/>
</dbReference>
<dbReference type="Pfam" id="PF02518">
    <property type="entry name" value="HATPase_c"/>
    <property type="match status" value="1"/>
</dbReference>
<dbReference type="InterPro" id="IPR004358">
    <property type="entry name" value="Sig_transdc_His_kin-like_C"/>
</dbReference>
<dbReference type="InterPro" id="IPR001638">
    <property type="entry name" value="Solute-binding_3/MltF_N"/>
</dbReference>
<evidence type="ECO:0000256" key="9">
    <source>
        <dbReference type="ARBA" id="ARBA00022729"/>
    </source>
</evidence>
<dbReference type="Pfam" id="PF00989">
    <property type="entry name" value="PAS"/>
    <property type="match status" value="1"/>
</dbReference>
<dbReference type="InterPro" id="IPR035965">
    <property type="entry name" value="PAS-like_dom_sf"/>
</dbReference>
<dbReference type="PROSITE" id="PS50110">
    <property type="entry name" value="RESPONSE_REGULATORY"/>
    <property type="match status" value="1"/>
</dbReference>
<feature type="domain" description="PAC" evidence="21">
    <location>
        <begin position="671"/>
        <end position="725"/>
    </location>
</feature>
<dbReference type="Gene3D" id="3.30.450.20">
    <property type="entry name" value="PAS domain"/>
    <property type="match status" value="1"/>
</dbReference>
<feature type="modified residue" description="4-aspartylphosphate" evidence="17">
    <location>
        <position position="1035"/>
    </location>
</feature>
<comment type="catalytic activity">
    <reaction evidence="1">
        <text>ATP + protein L-histidine = ADP + protein N-phospho-L-histidine.</text>
        <dbReference type="EC" id="2.7.13.3"/>
    </reaction>
</comment>
<dbReference type="PROSITE" id="PS50109">
    <property type="entry name" value="HIS_KIN"/>
    <property type="match status" value="1"/>
</dbReference>
<keyword evidence="12" id="KW-0067">ATP-binding</keyword>
<dbReference type="SUPFAM" id="SSF53850">
    <property type="entry name" value="Periplasmic binding protein-like II"/>
    <property type="match status" value="2"/>
</dbReference>
<keyword evidence="6 17" id="KW-0597">Phosphoprotein</keyword>
<evidence type="ECO:0000256" key="5">
    <source>
        <dbReference type="ARBA" id="ARBA00022519"/>
    </source>
</evidence>
<dbReference type="GO" id="GO:0000155">
    <property type="term" value="F:phosphorelay sensor kinase activity"/>
    <property type="evidence" value="ECO:0007669"/>
    <property type="project" value="InterPro"/>
</dbReference>
<evidence type="ECO:0000259" key="22">
    <source>
        <dbReference type="PROSITE" id="PS50894"/>
    </source>
</evidence>
<dbReference type="InterPro" id="IPR008207">
    <property type="entry name" value="Sig_transdc_His_kin_Hpt_dom"/>
</dbReference>
<feature type="domain" description="PAS" evidence="20">
    <location>
        <begin position="598"/>
        <end position="644"/>
    </location>
</feature>
<evidence type="ECO:0000259" key="18">
    <source>
        <dbReference type="PROSITE" id="PS50109"/>
    </source>
</evidence>
<dbReference type="GO" id="GO:0005524">
    <property type="term" value="F:ATP binding"/>
    <property type="evidence" value="ECO:0007669"/>
    <property type="project" value="UniProtKB-KW"/>
</dbReference>
<evidence type="ECO:0000256" key="4">
    <source>
        <dbReference type="ARBA" id="ARBA00022475"/>
    </source>
</evidence>
<keyword evidence="5" id="KW-0997">Cell inner membrane</keyword>
<feature type="domain" description="Histidine kinase" evidence="18">
    <location>
        <begin position="743"/>
        <end position="964"/>
    </location>
</feature>
<dbReference type="InterPro" id="IPR001789">
    <property type="entry name" value="Sig_transdc_resp-reg_receiver"/>
</dbReference>
<evidence type="ECO:0000256" key="16">
    <source>
        <dbReference type="PROSITE-ProRule" id="PRU00110"/>
    </source>
</evidence>
<feature type="domain" description="HPt" evidence="22">
    <location>
        <begin position="1144"/>
        <end position="1243"/>
    </location>
</feature>
<keyword evidence="8" id="KW-0812">Transmembrane</keyword>
<comment type="subcellular location">
    <subcellularLocation>
        <location evidence="2">Cell inner membrane</location>
        <topology evidence="2">Multi-pass membrane protein</topology>
    </subcellularLocation>
</comment>
<dbReference type="EMBL" id="RCZE01000026">
    <property type="protein sequence ID" value="TPG65696.1"/>
    <property type="molecule type" value="Genomic_DNA"/>
</dbReference>
<dbReference type="GO" id="GO:0006355">
    <property type="term" value="P:regulation of DNA-templated transcription"/>
    <property type="evidence" value="ECO:0007669"/>
    <property type="project" value="InterPro"/>
</dbReference>
<dbReference type="SUPFAM" id="SSF55785">
    <property type="entry name" value="PYP-like sensor domain (PAS domain)"/>
    <property type="match status" value="1"/>
</dbReference>
<evidence type="ECO:0000313" key="23">
    <source>
        <dbReference type="EMBL" id="TPG65696.1"/>
    </source>
</evidence>
<dbReference type="Pfam" id="PF01627">
    <property type="entry name" value="Hpt"/>
    <property type="match status" value="1"/>
</dbReference>
<dbReference type="SUPFAM" id="SSF52172">
    <property type="entry name" value="CheY-like"/>
    <property type="match status" value="1"/>
</dbReference>
<dbReference type="Gene3D" id="3.40.50.2300">
    <property type="match status" value="1"/>
</dbReference>
<dbReference type="PANTHER" id="PTHR43047:SF72">
    <property type="entry name" value="OSMOSENSING HISTIDINE PROTEIN KINASE SLN1"/>
    <property type="match status" value="1"/>
</dbReference>
<evidence type="ECO:0000256" key="14">
    <source>
        <dbReference type="ARBA" id="ARBA00023012"/>
    </source>
</evidence>
<dbReference type="GO" id="GO:0009927">
    <property type="term" value="F:histidine phosphotransfer kinase activity"/>
    <property type="evidence" value="ECO:0007669"/>
    <property type="project" value="TreeGrafter"/>
</dbReference>
<dbReference type="InterPro" id="IPR000014">
    <property type="entry name" value="PAS"/>
</dbReference>
<dbReference type="Gene3D" id="1.10.287.130">
    <property type="match status" value="1"/>
</dbReference>
<dbReference type="Pfam" id="PF00072">
    <property type="entry name" value="Response_reg"/>
    <property type="match status" value="1"/>
</dbReference>
<keyword evidence="11" id="KW-0418">Kinase</keyword>
<reference evidence="23 24" key="1">
    <citation type="journal article" date="2019" name="Environ. Microbiol.">
        <title>Species interactions and distinct microbial communities in high Arctic permafrost affected cryosols are associated with the CH4 and CO2 gas fluxes.</title>
        <authorList>
            <person name="Altshuler I."/>
            <person name="Hamel J."/>
            <person name="Turney S."/>
            <person name="Magnuson E."/>
            <person name="Levesque R."/>
            <person name="Greer C."/>
            <person name="Whyte L.G."/>
        </authorList>
    </citation>
    <scope>NUCLEOTIDE SEQUENCE [LARGE SCALE GENOMIC DNA]</scope>
    <source>
        <strain evidence="23 24">E3</strain>
    </source>
</reference>
<dbReference type="CDD" id="cd00088">
    <property type="entry name" value="HPT"/>
    <property type="match status" value="1"/>
</dbReference>
<keyword evidence="10" id="KW-0547">Nucleotide-binding</keyword>
<dbReference type="InterPro" id="IPR013767">
    <property type="entry name" value="PAS_fold"/>
</dbReference>
<evidence type="ECO:0000259" key="20">
    <source>
        <dbReference type="PROSITE" id="PS50112"/>
    </source>
</evidence>
<dbReference type="PROSITE" id="PS50112">
    <property type="entry name" value="PAS"/>
    <property type="match status" value="1"/>
</dbReference>
<keyword evidence="13" id="KW-1133">Transmembrane helix</keyword>
<evidence type="ECO:0000256" key="12">
    <source>
        <dbReference type="ARBA" id="ARBA00022840"/>
    </source>
</evidence>
<dbReference type="InterPro" id="IPR003661">
    <property type="entry name" value="HisK_dim/P_dom"/>
</dbReference>
<dbReference type="CDD" id="cd17546">
    <property type="entry name" value="REC_hyHK_CKI1_RcsC-like"/>
    <property type="match status" value="1"/>
</dbReference>
<keyword evidence="15" id="KW-0472">Membrane</keyword>
<dbReference type="SMART" id="SM00388">
    <property type="entry name" value="HisKA"/>
    <property type="match status" value="1"/>
</dbReference>
<protein>
    <recommendedName>
        <fullName evidence="3">histidine kinase</fullName>
        <ecNumber evidence="3">2.7.13.3</ecNumber>
    </recommendedName>
</protein>
<dbReference type="CDD" id="cd16922">
    <property type="entry name" value="HATPase_EvgS-ArcB-TorS-like"/>
    <property type="match status" value="1"/>
</dbReference>
<evidence type="ECO:0000256" key="10">
    <source>
        <dbReference type="ARBA" id="ARBA00022741"/>
    </source>
</evidence>
<dbReference type="Gene3D" id="3.40.190.10">
    <property type="entry name" value="Periplasmic binding protein-like II"/>
    <property type="match status" value="4"/>
</dbReference>
<dbReference type="PROSITE" id="PS50113">
    <property type="entry name" value="PAC"/>
    <property type="match status" value="1"/>
</dbReference>
<feature type="modified residue" description="Phosphohistidine" evidence="16">
    <location>
        <position position="1183"/>
    </location>
</feature>
<dbReference type="CDD" id="cd13705">
    <property type="entry name" value="PBP2_BvgS_D1"/>
    <property type="match status" value="1"/>
</dbReference>
<evidence type="ECO:0000256" key="1">
    <source>
        <dbReference type="ARBA" id="ARBA00000085"/>
    </source>
</evidence>
<proteinExistence type="predicted"/>
<evidence type="ECO:0000313" key="24">
    <source>
        <dbReference type="Proteomes" id="UP000317933"/>
    </source>
</evidence>
<dbReference type="Proteomes" id="UP000317933">
    <property type="component" value="Unassembled WGS sequence"/>
</dbReference>
<dbReference type="InterPro" id="IPR036890">
    <property type="entry name" value="HATPase_C_sf"/>
</dbReference>
<dbReference type="PANTHER" id="PTHR43047">
    <property type="entry name" value="TWO-COMPONENT HISTIDINE PROTEIN KINASE"/>
    <property type="match status" value="1"/>
</dbReference>
<dbReference type="SUPFAM" id="SSF47226">
    <property type="entry name" value="Histidine-containing phosphotransfer domain, HPT domain"/>
    <property type="match status" value="1"/>
</dbReference>
<dbReference type="InterPro" id="IPR011006">
    <property type="entry name" value="CheY-like_superfamily"/>
</dbReference>
<evidence type="ECO:0000256" key="8">
    <source>
        <dbReference type="ARBA" id="ARBA00022692"/>
    </source>
</evidence>
<dbReference type="EC" id="2.7.13.3" evidence="3"/>
<dbReference type="SMART" id="SM00091">
    <property type="entry name" value="PAS"/>
    <property type="match status" value="1"/>
</dbReference>
<evidence type="ECO:0000256" key="7">
    <source>
        <dbReference type="ARBA" id="ARBA00022679"/>
    </source>
</evidence>
<dbReference type="FunFam" id="3.30.565.10:FF:000010">
    <property type="entry name" value="Sensor histidine kinase RcsC"/>
    <property type="match status" value="1"/>
</dbReference>
<name>A0A502GXG0_9PSED</name>
<feature type="domain" description="Response regulatory" evidence="19">
    <location>
        <begin position="986"/>
        <end position="1105"/>
    </location>
</feature>
<dbReference type="SMART" id="SM00387">
    <property type="entry name" value="HATPase_c"/>
    <property type="match status" value="1"/>
</dbReference>
<dbReference type="InterPro" id="IPR036097">
    <property type="entry name" value="HisK_dim/P_sf"/>
</dbReference>
<dbReference type="Gene3D" id="3.30.565.10">
    <property type="entry name" value="Histidine kinase-like ATPase, C-terminal domain"/>
    <property type="match status" value="1"/>
</dbReference>
<dbReference type="NCBIfam" id="TIGR00229">
    <property type="entry name" value="sensory_box"/>
    <property type="match status" value="1"/>
</dbReference>
<keyword evidence="7" id="KW-0808">Transferase</keyword>
<dbReference type="GO" id="GO:0005886">
    <property type="term" value="C:plasma membrane"/>
    <property type="evidence" value="ECO:0007669"/>
    <property type="project" value="UniProtKB-SubCell"/>
</dbReference>
<dbReference type="InterPro" id="IPR036641">
    <property type="entry name" value="HPT_dom_sf"/>
</dbReference>
<keyword evidence="4" id="KW-1003">Cell membrane</keyword>
<dbReference type="SMART" id="SM00062">
    <property type="entry name" value="PBPb"/>
    <property type="match status" value="2"/>
</dbReference>
<evidence type="ECO:0000256" key="17">
    <source>
        <dbReference type="PROSITE-ProRule" id="PRU00169"/>
    </source>
</evidence>